<dbReference type="PROSITE" id="PS00584">
    <property type="entry name" value="PFKB_KINASES_2"/>
    <property type="match status" value="1"/>
</dbReference>
<evidence type="ECO:0000256" key="9">
    <source>
        <dbReference type="RuleBase" id="RU369061"/>
    </source>
</evidence>
<comment type="catalytic activity">
    <reaction evidence="7 9">
        <text>beta-D-fructose 1-phosphate + ATP = beta-D-fructose 1,6-bisphosphate + ADP + H(+)</text>
        <dbReference type="Rhea" id="RHEA:14213"/>
        <dbReference type="ChEBI" id="CHEBI:15378"/>
        <dbReference type="ChEBI" id="CHEBI:30616"/>
        <dbReference type="ChEBI" id="CHEBI:32966"/>
        <dbReference type="ChEBI" id="CHEBI:138881"/>
        <dbReference type="ChEBI" id="CHEBI:456216"/>
        <dbReference type="EC" id="2.7.1.56"/>
    </reaction>
</comment>
<dbReference type="SUPFAM" id="SSF53613">
    <property type="entry name" value="Ribokinase-like"/>
    <property type="match status" value="1"/>
</dbReference>
<dbReference type="GO" id="GO:0016052">
    <property type="term" value="P:carbohydrate catabolic process"/>
    <property type="evidence" value="ECO:0007669"/>
    <property type="project" value="UniProtKB-ARBA"/>
</dbReference>
<keyword evidence="2 8" id="KW-0808">Transferase</keyword>
<evidence type="ECO:0000256" key="8">
    <source>
        <dbReference type="PIRNR" id="PIRNR000535"/>
    </source>
</evidence>
<evidence type="ECO:0000313" key="11">
    <source>
        <dbReference type="EMBL" id="VTQ64914.1"/>
    </source>
</evidence>
<dbReference type="PANTHER" id="PTHR46566">
    <property type="entry name" value="1-PHOSPHOFRUCTOKINASE-RELATED"/>
    <property type="match status" value="1"/>
</dbReference>
<evidence type="ECO:0000256" key="2">
    <source>
        <dbReference type="ARBA" id="ARBA00022679"/>
    </source>
</evidence>
<dbReference type="Gene3D" id="3.40.1190.20">
    <property type="match status" value="1"/>
</dbReference>
<evidence type="ECO:0000256" key="1">
    <source>
        <dbReference type="ARBA" id="ARBA00005380"/>
    </source>
</evidence>
<comment type="similarity">
    <text evidence="8">Belongs to the carbohydrate kinase PfkB family. LacC subfamily.</text>
</comment>
<dbReference type="GeneID" id="56787352"/>
<dbReference type="InterPro" id="IPR029056">
    <property type="entry name" value="Ribokinase-like"/>
</dbReference>
<evidence type="ECO:0000256" key="5">
    <source>
        <dbReference type="ARBA" id="ARBA00022777"/>
    </source>
</evidence>
<dbReference type="NCBIfam" id="TIGR03828">
    <property type="entry name" value="pfkB"/>
    <property type="match status" value="1"/>
</dbReference>
<dbReference type="GO" id="GO:2001059">
    <property type="term" value="P:D-tagatose 6-phosphate catabolic process"/>
    <property type="evidence" value="ECO:0007669"/>
    <property type="project" value="UniProtKB-UniPathway"/>
</dbReference>
<protein>
    <recommendedName>
        <fullName evidence="8">Tagatose-6-phosphate kinase</fullName>
        <ecNumber evidence="8">2.7.1.144</ecNumber>
    </recommendedName>
</protein>
<comment type="caution">
    <text evidence="11">The sequence shown here is derived from an EMBL/GenBank/DDBJ whole genome shotgun (WGS) entry which is preliminary data.</text>
</comment>
<accession>A0A1V8VZU4</accession>
<evidence type="ECO:0000259" key="10">
    <source>
        <dbReference type="Pfam" id="PF00294"/>
    </source>
</evidence>
<dbReference type="GO" id="GO:0044281">
    <property type="term" value="P:small molecule metabolic process"/>
    <property type="evidence" value="ECO:0007669"/>
    <property type="project" value="UniProtKB-ARBA"/>
</dbReference>
<dbReference type="Pfam" id="PF00294">
    <property type="entry name" value="PfkB"/>
    <property type="match status" value="1"/>
</dbReference>
<dbReference type="UniPathway" id="UPA00704">
    <property type="reaction ID" value="UER00715"/>
</dbReference>
<dbReference type="CDD" id="cd01164">
    <property type="entry name" value="FruK_PfkB_like"/>
    <property type="match status" value="1"/>
</dbReference>
<dbReference type="GO" id="GO:0008662">
    <property type="term" value="F:1-phosphofructokinase activity"/>
    <property type="evidence" value="ECO:0007669"/>
    <property type="project" value="UniProtKB-UniRule"/>
</dbReference>
<dbReference type="EC" id="2.7.1.144" evidence="8"/>
<comment type="pathway">
    <text evidence="8">Carbohydrate metabolism; D-tagatose 6-phosphate degradation; D-glyceraldehyde 3-phosphate and glycerone phosphate from D-tagatose 6-phosphate: step 1/2.</text>
</comment>
<evidence type="ECO:0000256" key="7">
    <source>
        <dbReference type="ARBA" id="ARBA00047745"/>
    </source>
</evidence>
<evidence type="ECO:0000256" key="3">
    <source>
        <dbReference type="ARBA" id="ARBA00022736"/>
    </source>
</evidence>
<dbReference type="InterPro" id="IPR002173">
    <property type="entry name" value="Carboh/pur_kinase_PfkB_CS"/>
</dbReference>
<keyword evidence="4 8" id="KW-0547">Nucleotide-binding</keyword>
<reference evidence="11 12" key="1">
    <citation type="submission" date="2019-05" db="EMBL/GenBank/DDBJ databases">
        <authorList>
            <consortium name="Pathogen Informatics"/>
        </authorList>
    </citation>
    <scope>NUCLEOTIDE SEQUENCE [LARGE SCALE GENOMIC DNA]</scope>
    <source>
        <strain evidence="11 12">NCTC12204</strain>
    </source>
</reference>
<dbReference type="InterPro" id="IPR022463">
    <property type="entry name" value="1-PFruKinase"/>
</dbReference>
<dbReference type="PANTHER" id="PTHR46566:SF1">
    <property type="entry name" value="1-PHOSPHOFRUCTOKINASE"/>
    <property type="match status" value="1"/>
</dbReference>
<dbReference type="AlphaFoldDB" id="A0A1V8VZU4"/>
<keyword evidence="3 8" id="KW-0423">Lactose metabolism</keyword>
<dbReference type="EMBL" id="CABEEP010000001">
    <property type="protein sequence ID" value="VTQ64914.1"/>
    <property type="molecule type" value="Genomic_DNA"/>
</dbReference>
<comment type="function">
    <text evidence="9">Catalyzes the ATP-dependent phosphorylation of fructose-l-phosphate to fructose-l,6-bisphosphate.</text>
</comment>
<dbReference type="GO" id="GO:0009024">
    <property type="term" value="F:tagatose-6-phosphate kinase activity"/>
    <property type="evidence" value="ECO:0007669"/>
    <property type="project" value="UniProtKB-EC"/>
</dbReference>
<keyword evidence="5 9" id="KW-0418">Kinase</keyword>
<sequence>MIYTVTLNPSIDFIVRVDGLKIGELNRMKEDFKVPGGKGINVSRILKRIDSDSTALGFLGGFTGNFIAEWLEKETIQTSFTTVQSDTRINIKLKSDSETEINGLGPTISDEEIQSFKQALSVVNKGDIVVLSGSTPASLRKGFYQELIEIIREKEADFVIDTTGDDLKNSLAKRPLLIKPNNHELAELYQTHFDRVEEILPYGKKLLAEGAQNVLISMAGDGALLFTNEGAYRSNVLVRPLKNSVGAGDSMIAGFIGAYSKNQDPVEAFKWGVACGSATAFSDDLASRALIDELLPEVEITKIDSFSGGLS</sequence>
<dbReference type="STRING" id="1354.A6P53_07270"/>
<evidence type="ECO:0000256" key="4">
    <source>
        <dbReference type="ARBA" id="ARBA00022741"/>
    </source>
</evidence>
<comment type="similarity">
    <text evidence="1">Belongs to the carbohydrate kinase pfkB family.</text>
</comment>
<feature type="domain" description="Carbohydrate kinase PfkB" evidence="10">
    <location>
        <begin position="11"/>
        <end position="281"/>
    </location>
</feature>
<evidence type="ECO:0000313" key="12">
    <source>
        <dbReference type="Proteomes" id="UP000352698"/>
    </source>
</evidence>
<keyword evidence="6 8" id="KW-0067">ATP-binding</keyword>
<comment type="catalytic activity">
    <reaction evidence="8">
        <text>D-tagatofuranose 6-phosphate + ATP = D-tagatofuranose 1,6-bisphosphate + ADP + H(+)</text>
        <dbReference type="Rhea" id="RHEA:12420"/>
        <dbReference type="ChEBI" id="CHEBI:15378"/>
        <dbReference type="ChEBI" id="CHEBI:30616"/>
        <dbReference type="ChEBI" id="CHEBI:58694"/>
        <dbReference type="ChEBI" id="CHEBI:58695"/>
        <dbReference type="ChEBI" id="CHEBI:456216"/>
        <dbReference type="EC" id="2.7.1.144"/>
    </reaction>
</comment>
<dbReference type="GO" id="GO:0005829">
    <property type="term" value="C:cytosol"/>
    <property type="evidence" value="ECO:0007669"/>
    <property type="project" value="TreeGrafter"/>
</dbReference>
<proteinExistence type="inferred from homology"/>
<organism evidence="11 12">
    <name type="scientific">Enterococcus hirae</name>
    <dbReference type="NCBI Taxonomy" id="1354"/>
    <lineage>
        <taxon>Bacteria</taxon>
        <taxon>Bacillati</taxon>
        <taxon>Bacillota</taxon>
        <taxon>Bacilli</taxon>
        <taxon>Lactobacillales</taxon>
        <taxon>Enterococcaceae</taxon>
        <taxon>Enterococcus</taxon>
    </lineage>
</organism>
<dbReference type="FunFam" id="3.40.1190.20:FF:000001">
    <property type="entry name" value="Phosphofructokinase"/>
    <property type="match status" value="1"/>
</dbReference>
<name>A0A1V8VZU4_ENTHR</name>
<dbReference type="NCBIfam" id="TIGR03168">
    <property type="entry name" value="1-PFK"/>
    <property type="match status" value="1"/>
</dbReference>
<dbReference type="PIRSF" id="PIRSF000535">
    <property type="entry name" value="1PFK/6PFK/LacC"/>
    <property type="match status" value="1"/>
</dbReference>
<evidence type="ECO:0000256" key="6">
    <source>
        <dbReference type="ARBA" id="ARBA00022840"/>
    </source>
</evidence>
<dbReference type="InterPro" id="IPR011611">
    <property type="entry name" value="PfkB_dom"/>
</dbReference>
<dbReference type="RefSeq" id="WP_010718974.1">
    <property type="nucleotide sequence ID" value="NZ_AP027299.1"/>
</dbReference>
<gene>
    <name evidence="11" type="primary">lacC_2</name>
    <name evidence="11" type="ORF">NCTC12204_01609</name>
</gene>
<dbReference type="GO" id="GO:0005988">
    <property type="term" value="P:lactose metabolic process"/>
    <property type="evidence" value="ECO:0007669"/>
    <property type="project" value="UniProtKB-KW"/>
</dbReference>
<dbReference type="Proteomes" id="UP000352698">
    <property type="component" value="Unassembled WGS sequence"/>
</dbReference>
<dbReference type="InterPro" id="IPR017583">
    <property type="entry name" value="Tagatose/fructose_Pkinase"/>
</dbReference>
<dbReference type="GO" id="GO:0005524">
    <property type="term" value="F:ATP binding"/>
    <property type="evidence" value="ECO:0007669"/>
    <property type="project" value="UniProtKB-UniRule"/>
</dbReference>